<comment type="caution">
    <text evidence="4">The sequence shown here is derived from an EMBL/GenBank/DDBJ whole genome shotgun (WGS) entry which is preliminary data.</text>
</comment>
<keyword evidence="5" id="KW-1185">Reference proteome</keyword>
<dbReference type="GO" id="GO:0005739">
    <property type="term" value="C:mitochondrion"/>
    <property type="evidence" value="ECO:0007669"/>
    <property type="project" value="TreeGrafter"/>
</dbReference>
<gene>
    <name evidence="4" type="ORF">SPI_07365</name>
</gene>
<dbReference type="OrthoDB" id="8119704at2759"/>
<name>A0A167PSR5_9HYPO</name>
<comment type="similarity">
    <text evidence="1">Belongs to the AB hydrolase superfamily.</text>
</comment>
<dbReference type="Pfam" id="PF00561">
    <property type="entry name" value="Abhydrolase_1"/>
    <property type="match status" value="1"/>
</dbReference>
<evidence type="ECO:0000259" key="3">
    <source>
        <dbReference type="Pfam" id="PF00561"/>
    </source>
</evidence>
<dbReference type="PANTHER" id="PTHR46118">
    <property type="entry name" value="PROTEIN ABHD11"/>
    <property type="match status" value="1"/>
</dbReference>
<dbReference type="SUPFAM" id="SSF53474">
    <property type="entry name" value="alpha/beta-Hydrolases"/>
    <property type="match status" value="1"/>
</dbReference>
<feature type="domain" description="AB hydrolase-1" evidence="3">
    <location>
        <begin position="29"/>
        <end position="279"/>
    </location>
</feature>
<dbReference type="STRING" id="1081102.A0A167PSR5"/>
<accession>A0A167PSR5</accession>
<sequence length="294" mass="32748">MTTTTVLTTASAPFRIPANLHTTDEKTRPILFLHGLFGSKKNNRGMRGADVVDAKTRALARDLGRSVYALDLRNHGDSPHVPRHDYPAVAEDVAHFIQEHELKDVSIIGHSMGAKTAMTLALRSPELVSDLVAVDNAPIDAAIGGGFAGYVRGMKEIDRAHVTRQADADKILQKYEPSLPIRQFLLGNMHRVKARDSVHNQHVLQFRIPLDTLARALDGLGDFPFKDPQAVRFEKPALFVRGTHSKYVPDETLPLIGQFFPRFEVVDIDAGHWLISENPEDFRQAVVRFLSPKE</sequence>
<dbReference type="Gene3D" id="3.40.50.1820">
    <property type="entry name" value="alpha/beta hydrolase"/>
    <property type="match status" value="1"/>
</dbReference>
<protein>
    <submittedName>
        <fullName evidence="4">Alpha beta hydrolase fold family</fullName>
    </submittedName>
</protein>
<dbReference type="InterPro" id="IPR000073">
    <property type="entry name" value="AB_hydrolase_1"/>
</dbReference>
<evidence type="ECO:0000256" key="2">
    <source>
        <dbReference type="ARBA" id="ARBA00022801"/>
    </source>
</evidence>
<evidence type="ECO:0000256" key="1">
    <source>
        <dbReference type="ARBA" id="ARBA00008645"/>
    </source>
</evidence>
<dbReference type="FunFam" id="3.40.50.1820:FF:000039">
    <property type="entry name" value="Esterase ybfF"/>
    <property type="match status" value="1"/>
</dbReference>
<dbReference type="GO" id="GO:0052689">
    <property type="term" value="F:carboxylic ester hydrolase activity"/>
    <property type="evidence" value="ECO:0007669"/>
    <property type="project" value="TreeGrafter"/>
</dbReference>
<dbReference type="InterPro" id="IPR029058">
    <property type="entry name" value="AB_hydrolase_fold"/>
</dbReference>
<dbReference type="PANTHER" id="PTHR46118:SF4">
    <property type="entry name" value="PROTEIN ABHD11"/>
    <property type="match status" value="1"/>
</dbReference>
<dbReference type="EMBL" id="AZHD01000015">
    <property type="protein sequence ID" value="OAA56984.1"/>
    <property type="molecule type" value="Genomic_DNA"/>
</dbReference>
<evidence type="ECO:0000313" key="4">
    <source>
        <dbReference type="EMBL" id="OAA56984.1"/>
    </source>
</evidence>
<dbReference type="Proteomes" id="UP000076874">
    <property type="component" value="Unassembled WGS sequence"/>
</dbReference>
<dbReference type="AlphaFoldDB" id="A0A167PSR5"/>
<evidence type="ECO:0000313" key="5">
    <source>
        <dbReference type="Proteomes" id="UP000076874"/>
    </source>
</evidence>
<organism evidence="4 5">
    <name type="scientific">Niveomyces insectorum RCEF 264</name>
    <dbReference type="NCBI Taxonomy" id="1081102"/>
    <lineage>
        <taxon>Eukaryota</taxon>
        <taxon>Fungi</taxon>
        <taxon>Dikarya</taxon>
        <taxon>Ascomycota</taxon>
        <taxon>Pezizomycotina</taxon>
        <taxon>Sordariomycetes</taxon>
        <taxon>Hypocreomycetidae</taxon>
        <taxon>Hypocreales</taxon>
        <taxon>Cordycipitaceae</taxon>
        <taxon>Niveomyces</taxon>
    </lineage>
</organism>
<keyword evidence="2 4" id="KW-0378">Hydrolase</keyword>
<reference evidence="4 5" key="1">
    <citation type="journal article" date="2016" name="Genome Biol. Evol.">
        <title>Divergent and convergent evolution of fungal pathogenicity.</title>
        <authorList>
            <person name="Shang Y."/>
            <person name="Xiao G."/>
            <person name="Zheng P."/>
            <person name="Cen K."/>
            <person name="Zhan S."/>
            <person name="Wang C."/>
        </authorList>
    </citation>
    <scope>NUCLEOTIDE SEQUENCE [LARGE SCALE GENOMIC DNA]</scope>
    <source>
        <strain evidence="4 5">RCEF 264</strain>
    </source>
</reference>
<proteinExistence type="inferred from homology"/>